<sequence length="54" mass="5621">MRPVEDEAAIAAIGGLETLVFLAGTAGLDLEMRGSVPIALSAMSPGWWPCSAYQ</sequence>
<dbReference type="AlphaFoldDB" id="A0A8J3UR43"/>
<evidence type="ECO:0000313" key="1">
    <source>
        <dbReference type="EMBL" id="GII48282.1"/>
    </source>
</evidence>
<keyword evidence="2" id="KW-1185">Reference proteome</keyword>
<name>A0A8J3UR43_9ACTN</name>
<dbReference type="EMBL" id="BOOQ01000030">
    <property type="protein sequence ID" value="GII48282.1"/>
    <property type="molecule type" value="Genomic_DNA"/>
</dbReference>
<reference evidence="1" key="1">
    <citation type="submission" date="2021-01" db="EMBL/GenBank/DDBJ databases">
        <title>Whole genome shotgun sequence of Planotetraspora silvatica NBRC 100141.</title>
        <authorList>
            <person name="Komaki H."/>
            <person name="Tamura T."/>
        </authorList>
    </citation>
    <scope>NUCLEOTIDE SEQUENCE</scope>
    <source>
        <strain evidence="1">NBRC 100141</strain>
    </source>
</reference>
<organism evidence="1 2">
    <name type="scientific">Planotetraspora silvatica</name>
    <dbReference type="NCBI Taxonomy" id="234614"/>
    <lineage>
        <taxon>Bacteria</taxon>
        <taxon>Bacillati</taxon>
        <taxon>Actinomycetota</taxon>
        <taxon>Actinomycetes</taxon>
        <taxon>Streptosporangiales</taxon>
        <taxon>Streptosporangiaceae</taxon>
        <taxon>Planotetraspora</taxon>
    </lineage>
</organism>
<comment type="caution">
    <text evidence="1">The sequence shown here is derived from an EMBL/GenBank/DDBJ whole genome shotgun (WGS) entry which is preliminary data.</text>
</comment>
<protein>
    <submittedName>
        <fullName evidence="1">Uncharacterized protein</fullName>
    </submittedName>
</protein>
<proteinExistence type="predicted"/>
<evidence type="ECO:0000313" key="2">
    <source>
        <dbReference type="Proteomes" id="UP000644610"/>
    </source>
</evidence>
<dbReference type="Proteomes" id="UP000644610">
    <property type="component" value="Unassembled WGS sequence"/>
</dbReference>
<accession>A0A8J3UR43</accession>
<gene>
    <name evidence="1" type="ORF">Psi02_47060</name>
</gene>